<sequence>MTFTLITLLQCSWNSLKGMIFDTLWRFLQARQADDEHSDSDNWLQHQIQPAHVFTRCLSTSSPAAHTTGHRRGRLIPDGHLDGSNFKAGTVSNRHAVAFCLSQQQLATYEYQERRRLIARVTLHTNLFPPVIDPDEKPEITETPQNELDWSGSKIWNLRVV</sequence>
<reference evidence="1 2" key="1">
    <citation type="submission" date="2022-09" db="EMBL/GenBank/DDBJ databases">
        <authorList>
            <person name="Palmer J.M."/>
        </authorList>
    </citation>
    <scope>NUCLEOTIDE SEQUENCE [LARGE SCALE GENOMIC DNA]</scope>
    <source>
        <strain evidence="1 2">DSM 7382</strain>
    </source>
</reference>
<dbReference type="Proteomes" id="UP001385951">
    <property type="component" value="Unassembled WGS sequence"/>
</dbReference>
<evidence type="ECO:0000313" key="2">
    <source>
        <dbReference type="Proteomes" id="UP001385951"/>
    </source>
</evidence>
<evidence type="ECO:0000313" key="1">
    <source>
        <dbReference type="EMBL" id="KAK7688223.1"/>
    </source>
</evidence>
<comment type="caution">
    <text evidence="1">The sequence shown here is derived from an EMBL/GenBank/DDBJ whole genome shotgun (WGS) entry which is preliminary data.</text>
</comment>
<gene>
    <name evidence="1" type="ORF">QCA50_008593</name>
</gene>
<organism evidence="1 2">
    <name type="scientific">Cerrena zonata</name>
    <dbReference type="NCBI Taxonomy" id="2478898"/>
    <lineage>
        <taxon>Eukaryota</taxon>
        <taxon>Fungi</taxon>
        <taxon>Dikarya</taxon>
        <taxon>Basidiomycota</taxon>
        <taxon>Agaricomycotina</taxon>
        <taxon>Agaricomycetes</taxon>
        <taxon>Polyporales</taxon>
        <taxon>Cerrenaceae</taxon>
        <taxon>Cerrena</taxon>
    </lineage>
</organism>
<keyword evidence="2" id="KW-1185">Reference proteome</keyword>
<dbReference type="EMBL" id="JASBNA010000011">
    <property type="protein sequence ID" value="KAK7688223.1"/>
    <property type="molecule type" value="Genomic_DNA"/>
</dbReference>
<name>A0AAW0G3E3_9APHY</name>
<dbReference type="AlphaFoldDB" id="A0AAW0G3E3"/>
<accession>A0AAW0G3E3</accession>
<protein>
    <submittedName>
        <fullName evidence="1">Uncharacterized protein</fullName>
    </submittedName>
</protein>
<proteinExistence type="predicted"/>